<dbReference type="NCBIfam" id="TIGR03469">
    <property type="entry name" value="HpnB"/>
    <property type="match status" value="1"/>
</dbReference>
<dbReference type="RefSeq" id="WP_088520175.1">
    <property type="nucleotide sequence ID" value="NZ_FYDG01000003.1"/>
</dbReference>
<protein>
    <submittedName>
        <fullName evidence="3">Hopene-associated glycosyltransferase HpnB</fullName>
    </submittedName>
</protein>
<keyword evidence="1" id="KW-0472">Membrane</keyword>
<dbReference type="PANTHER" id="PTHR43646">
    <property type="entry name" value="GLYCOSYLTRANSFERASE"/>
    <property type="match status" value="1"/>
</dbReference>
<dbReference type="EMBL" id="FYDG01000003">
    <property type="protein sequence ID" value="SNB68313.1"/>
    <property type="molecule type" value="Genomic_DNA"/>
</dbReference>
<dbReference type="Proteomes" id="UP000198418">
    <property type="component" value="Unassembled WGS sequence"/>
</dbReference>
<keyword evidence="3" id="KW-0808">Transferase</keyword>
<dbReference type="SUPFAM" id="SSF53448">
    <property type="entry name" value="Nucleotide-diphospho-sugar transferases"/>
    <property type="match status" value="1"/>
</dbReference>
<evidence type="ECO:0000256" key="1">
    <source>
        <dbReference type="SAM" id="Phobius"/>
    </source>
</evidence>
<dbReference type="InterPro" id="IPR029044">
    <property type="entry name" value="Nucleotide-diphossugar_trans"/>
</dbReference>
<feature type="domain" description="Glycosyltransferase 2-like" evidence="2">
    <location>
        <begin position="45"/>
        <end position="166"/>
    </location>
</feature>
<feature type="transmembrane region" description="Helical" evidence="1">
    <location>
        <begin position="284"/>
        <end position="303"/>
    </location>
</feature>
<evidence type="ECO:0000313" key="4">
    <source>
        <dbReference type="Proteomes" id="UP000198418"/>
    </source>
</evidence>
<dbReference type="InterPro" id="IPR017832">
    <property type="entry name" value="Glyco_trans_2_hopen-assoc_HpnB"/>
</dbReference>
<dbReference type="PANTHER" id="PTHR43646:SF3">
    <property type="entry name" value="SLR1566 PROTEIN"/>
    <property type="match status" value="1"/>
</dbReference>
<accession>A0A212R8F5</accession>
<dbReference type="Gene3D" id="3.90.550.10">
    <property type="entry name" value="Spore Coat Polysaccharide Biosynthesis Protein SpsA, Chain A"/>
    <property type="match status" value="1"/>
</dbReference>
<keyword evidence="1" id="KW-0812">Transmembrane</keyword>
<dbReference type="Pfam" id="PF00535">
    <property type="entry name" value="Glycos_transf_2"/>
    <property type="match status" value="1"/>
</dbReference>
<feature type="transmembrane region" description="Helical" evidence="1">
    <location>
        <begin position="339"/>
        <end position="357"/>
    </location>
</feature>
<dbReference type="InterPro" id="IPR001173">
    <property type="entry name" value="Glyco_trans_2-like"/>
</dbReference>
<keyword evidence="4" id="KW-1185">Reference proteome</keyword>
<gene>
    <name evidence="3" type="ORF">SAMN06265338_10336</name>
</gene>
<keyword evidence="1" id="KW-1133">Transmembrane helix</keyword>
<dbReference type="GO" id="GO:0016740">
    <property type="term" value="F:transferase activity"/>
    <property type="evidence" value="ECO:0007669"/>
    <property type="project" value="UniProtKB-KW"/>
</dbReference>
<feature type="transmembrane region" description="Helical" evidence="1">
    <location>
        <begin position="309"/>
        <end position="327"/>
    </location>
</feature>
<evidence type="ECO:0000313" key="3">
    <source>
        <dbReference type="EMBL" id="SNB68313.1"/>
    </source>
</evidence>
<reference evidence="4" key="1">
    <citation type="submission" date="2017-06" db="EMBL/GenBank/DDBJ databases">
        <authorList>
            <person name="Varghese N."/>
            <person name="Submissions S."/>
        </authorList>
    </citation>
    <scope>NUCLEOTIDE SEQUENCE [LARGE SCALE GENOMIC DNA]</scope>
    <source>
        <strain evidence="4">DSM 137</strain>
    </source>
</reference>
<organism evidence="3 4">
    <name type="scientific">Rhodoblastus acidophilus</name>
    <name type="common">Rhodopseudomonas acidophila</name>
    <dbReference type="NCBI Taxonomy" id="1074"/>
    <lineage>
        <taxon>Bacteria</taxon>
        <taxon>Pseudomonadati</taxon>
        <taxon>Pseudomonadota</taxon>
        <taxon>Alphaproteobacteria</taxon>
        <taxon>Hyphomicrobiales</taxon>
        <taxon>Rhodoblastaceae</taxon>
        <taxon>Rhodoblastus</taxon>
    </lineage>
</organism>
<name>A0A212R8F5_RHOAC</name>
<sequence>MILLGVLVLVIWLVLIFARGKFWACLDTDSAPRPQLTTWPTVVAIVPARDEAEVIAQSLGGLLAQDYPGAFHIVLVDDQSSDGTAQIARALPHSERLAVLDGSPPPEGWTGKLWAMAQGERYMRENFAAKYILFTDADIFHEPCNLRALVARAEADALGLTSLMALLRCESFAEKLLVPAFVYFFQMLYPFRWARDGRRRTAAAAGGCMLVRPDLLATAGGLESLKNALIDDCALAARMKTVGPVWVGLTRRVKSLRPYPGIGDIGRMISRSAYAQLGFSPWRLAAAMAGMVVTYLLPVWLALAAPGVAGLLGALAFGLMIASFMPIQRFYGLGRGRAVLLPAIAAVYMVYTLRSAWDFYRGRGGMWKGRAQAANVRPGARKAGEA</sequence>
<dbReference type="AlphaFoldDB" id="A0A212R8F5"/>
<dbReference type="OrthoDB" id="9806525at2"/>
<proteinExistence type="predicted"/>
<evidence type="ECO:0000259" key="2">
    <source>
        <dbReference type="Pfam" id="PF00535"/>
    </source>
</evidence>